<dbReference type="Proteomes" id="UP001163850">
    <property type="component" value="Unassembled WGS sequence"/>
</dbReference>
<evidence type="ECO:0000313" key="2">
    <source>
        <dbReference type="EMBL" id="KAJ3987669.1"/>
    </source>
</evidence>
<feature type="transmembrane region" description="Helical" evidence="1">
    <location>
        <begin position="51"/>
        <end position="70"/>
    </location>
</feature>
<comment type="caution">
    <text evidence="2">The sequence shown here is derived from an EMBL/GenBank/DDBJ whole genome shotgun (WGS) entry which is preliminary data.</text>
</comment>
<reference evidence="2" key="1">
    <citation type="submission" date="2022-08" db="EMBL/GenBank/DDBJ databases">
        <authorList>
            <consortium name="DOE Joint Genome Institute"/>
            <person name="Min B."/>
            <person name="Riley R."/>
            <person name="Sierra-Patev S."/>
            <person name="Naranjo-Ortiz M."/>
            <person name="Looney B."/>
            <person name="Konkel Z."/>
            <person name="Slot J.C."/>
            <person name="Sakamoto Y."/>
            <person name="Steenwyk J.L."/>
            <person name="Rokas A."/>
            <person name="Carro J."/>
            <person name="Camarero S."/>
            <person name="Ferreira P."/>
            <person name="Molpeceres G."/>
            <person name="Ruiz-Duenas F.J."/>
            <person name="Serrano A."/>
            <person name="Henrissat B."/>
            <person name="Drula E."/>
            <person name="Hughes K.W."/>
            <person name="Mata J.L."/>
            <person name="Ishikawa N.K."/>
            <person name="Vargas-Isla R."/>
            <person name="Ushijima S."/>
            <person name="Smith C.A."/>
            <person name="Ahrendt S."/>
            <person name="Andreopoulos W."/>
            <person name="He G."/>
            <person name="Labutti K."/>
            <person name="Lipzen A."/>
            <person name="Ng V."/>
            <person name="Sandor L."/>
            <person name="Barry K."/>
            <person name="Martinez A.T."/>
            <person name="Xiao Y."/>
            <person name="Gibbons J.G."/>
            <person name="Terashima K."/>
            <person name="Hibbett D.S."/>
            <person name="Grigoriev I.V."/>
        </authorList>
    </citation>
    <scope>NUCLEOTIDE SEQUENCE</scope>
    <source>
        <strain evidence="2">TFB7829</strain>
    </source>
</reference>
<protein>
    <submittedName>
        <fullName evidence="2">Uncharacterized protein</fullName>
    </submittedName>
</protein>
<name>A0AA38UW14_9AGAR</name>
<keyword evidence="1" id="KW-0812">Transmembrane</keyword>
<dbReference type="AlphaFoldDB" id="A0AA38UW14"/>
<dbReference type="EMBL" id="MU801920">
    <property type="protein sequence ID" value="KAJ3987669.1"/>
    <property type="molecule type" value="Genomic_DNA"/>
</dbReference>
<evidence type="ECO:0000313" key="3">
    <source>
        <dbReference type="Proteomes" id="UP001163850"/>
    </source>
</evidence>
<keyword evidence="1" id="KW-1133">Transmembrane helix</keyword>
<keyword evidence="1" id="KW-0472">Membrane</keyword>
<organism evidence="2 3">
    <name type="scientific">Lentinula detonsa</name>
    <dbReference type="NCBI Taxonomy" id="2804962"/>
    <lineage>
        <taxon>Eukaryota</taxon>
        <taxon>Fungi</taxon>
        <taxon>Dikarya</taxon>
        <taxon>Basidiomycota</taxon>
        <taxon>Agaricomycotina</taxon>
        <taxon>Agaricomycetes</taxon>
        <taxon>Agaricomycetidae</taxon>
        <taxon>Agaricales</taxon>
        <taxon>Marasmiineae</taxon>
        <taxon>Omphalotaceae</taxon>
        <taxon>Lentinula</taxon>
    </lineage>
</organism>
<gene>
    <name evidence="2" type="ORF">F5890DRAFT_739849</name>
</gene>
<accession>A0AA38UW14</accession>
<sequence>MRNSGHLFDAVRNIYIHSVCTTFPSLSIVTQRLSFNVFLVVCDLYKSSSHYPLWLLLLDFLSCALWLSWLQRPTVNRKVESSSLSGAG</sequence>
<proteinExistence type="predicted"/>
<evidence type="ECO:0000256" key="1">
    <source>
        <dbReference type="SAM" id="Phobius"/>
    </source>
</evidence>